<sequence length="242" mass="26682">MEGYTLSRNILQLLTAIFGHCPRLTYVSGTDNLCFYYCMSAALTGKVHEKLAKRLGVTMKCLSYLGGSKTVGEALDHDYLATSDEIFAFAKAAKICIGIVDQGGITLYNRGDAESDVVWVALESYHFTLLSPTGSVDLENISGVLIKEWPPAKIFTDYSLLSKIVAPLGSLKAKITSSLRPCEVVYYEDRSKKRIRAKCTSCGKFILTIRLQGRGAMVTGNLPHLKTCKYQFTAEPIIEDIE</sequence>
<accession>A0ABQ5KA08</accession>
<keyword evidence="2" id="KW-1185">Reference proteome</keyword>
<evidence type="ECO:0000313" key="1">
    <source>
        <dbReference type="EMBL" id="GKT28752.1"/>
    </source>
</evidence>
<evidence type="ECO:0000313" key="2">
    <source>
        <dbReference type="Proteomes" id="UP001057375"/>
    </source>
</evidence>
<name>A0ABQ5KA08_9EUKA</name>
<reference evidence="1" key="1">
    <citation type="submission" date="2022-03" db="EMBL/GenBank/DDBJ databases">
        <title>Draft genome sequence of Aduncisulcus paluster, a free-living microaerophilic Fornicata.</title>
        <authorList>
            <person name="Yuyama I."/>
            <person name="Kume K."/>
            <person name="Tamura T."/>
            <person name="Inagaki Y."/>
            <person name="Hashimoto T."/>
        </authorList>
    </citation>
    <scope>NUCLEOTIDE SEQUENCE</scope>
    <source>
        <strain evidence="1">NY0171</strain>
    </source>
</reference>
<dbReference type="EMBL" id="BQXS01000461">
    <property type="protein sequence ID" value="GKT28752.1"/>
    <property type="molecule type" value="Genomic_DNA"/>
</dbReference>
<organism evidence="1 2">
    <name type="scientific">Aduncisulcus paluster</name>
    <dbReference type="NCBI Taxonomy" id="2918883"/>
    <lineage>
        <taxon>Eukaryota</taxon>
        <taxon>Metamonada</taxon>
        <taxon>Carpediemonas-like organisms</taxon>
        <taxon>Aduncisulcus</taxon>
    </lineage>
</organism>
<dbReference type="Proteomes" id="UP001057375">
    <property type="component" value="Unassembled WGS sequence"/>
</dbReference>
<comment type="caution">
    <text evidence="1">The sequence shown here is derived from an EMBL/GenBank/DDBJ whole genome shotgun (WGS) entry which is preliminary data.</text>
</comment>
<gene>
    <name evidence="1" type="ORF">ADUPG1_000844</name>
</gene>
<protein>
    <submittedName>
        <fullName evidence="1">Uncharacterized protein</fullName>
    </submittedName>
</protein>
<proteinExistence type="predicted"/>